<dbReference type="GO" id="GO:0003986">
    <property type="term" value="F:acetyl-CoA hydrolase activity"/>
    <property type="evidence" value="ECO:0007669"/>
    <property type="project" value="TreeGrafter"/>
</dbReference>
<dbReference type="InterPro" id="IPR037171">
    <property type="entry name" value="NagB/RpiA_transferase-like"/>
</dbReference>
<evidence type="ECO:0000313" key="6">
    <source>
        <dbReference type="EMBL" id="AQQ16019.1"/>
    </source>
</evidence>
<dbReference type="Proteomes" id="UP000217209">
    <property type="component" value="Chromosome"/>
</dbReference>
<dbReference type="OrthoDB" id="9801795at2"/>
<dbReference type="PANTHER" id="PTHR43609">
    <property type="entry name" value="ACETYL-COA HYDROLASE"/>
    <property type="match status" value="1"/>
</dbReference>
<accession>A0A1Q2HYW9</accession>
<dbReference type="EMBL" id="CP019688">
    <property type="protein sequence ID" value="AQQ16019.1"/>
    <property type="molecule type" value="Genomic_DNA"/>
</dbReference>
<reference evidence="6 7" key="1">
    <citation type="submission" date="2016-12" db="EMBL/GenBank/DDBJ databases">
        <authorList>
            <person name="Song W.-J."/>
            <person name="Kurnit D.M."/>
        </authorList>
    </citation>
    <scope>NUCLEOTIDE SEQUENCE [LARGE SCALE GENOMIC DNA]</scope>
    <source>
        <strain evidence="6 7">DSM 30827</strain>
    </source>
</reference>
<sequence length="504" mass="54984">MSDRIASAKLRDKVMSAEEAAEFVEHGDKVGISGFTGAGYPKALPGAIAEKAKAAHDKGQDFKIDLFTGASTAPECDGVLAEAGALRYRMPYQSDPQMRNKINAGEMKFQDIHLSHSGMMVEQGFFGDINVAIIEAVRITEDGNIVPSSSVGNSVEFLNAAQKIIIEVNSWQSEDLEGMHDIWTVPPLPNRIPIPITKAGDRIGTTYIEIDPEKVVAVVETNDPDRNAPFKAPDEVSEQIAGNFLDFLEHEVQAGRLAYDGYVMQSGVGNVPNAVMAGLMESKFENIQAYTEVIQDGMVDLIDAGKMTVASATSFSLSPEYAEKMNNEAARYRESIILRPQSISNHPEVIRRTGLIATNGMIEADIYGNANSTHINGSRLMNALGGSGDFTRNAYISSFISPSEAKGGAISAIVPMVSHVDHTEHDAMVFITEYGVADLRGLAPRDRVAKMISIAHPTYRPLLEEYVELASKCKYQSTPHDLKHAFDFHNRIEETGTMQKKDAQ</sequence>
<dbReference type="Gene3D" id="3.40.1080.20">
    <property type="entry name" value="Acetyl-CoA hydrolase/transferase C-terminal domain"/>
    <property type="match status" value="1"/>
</dbReference>
<dbReference type="SUPFAM" id="SSF100950">
    <property type="entry name" value="NagB/RpiA/CoA transferase-like"/>
    <property type="match status" value="2"/>
</dbReference>
<dbReference type="GO" id="GO:0006083">
    <property type="term" value="P:acetate metabolic process"/>
    <property type="evidence" value="ECO:0007669"/>
    <property type="project" value="InterPro"/>
</dbReference>
<dbReference type="Pfam" id="PF13336">
    <property type="entry name" value="AcetylCoA_hyd_C"/>
    <property type="match status" value="1"/>
</dbReference>
<feature type="binding site" evidence="3">
    <location>
        <position position="362"/>
    </location>
    <ligand>
        <name>CoA</name>
        <dbReference type="ChEBI" id="CHEBI:57287"/>
    </ligand>
</feature>
<dbReference type="GO" id="GO:0008775">
    <property type="term" value="F:acetate CoA-transferase activity"/>
    <property type="evidence" value="ECO:0007669"/>
    <property type="project" value="InterPro"/>
</dbReference>
<dbReference type="GO" id="GO:0006084">
    <property type="term" value="P:acetyl-CoA metabolic process"/>
    <property type="evidence" value="ECO:0007669"/>
    <property type="project" value="InterPro"/>
</dbReference>
<dbReference type="InterPro" id="IPR046433">
    <property type="entry name" value="ActCoA_hydro"/>
</dbReference>
<evidence type="ECO:0000313" key="7">
    <source>
        <dbReference type="Proteomes" id="UP000217209"/>
    </source>
</evidence>
<dbReference type="RefSeq" id="WP_095660625.1">
    <property type="nucleotide sequence ID" value="NZ_BAAAKB010000001.1"/>
</dbReference>
<protein>
    <submittedName>
        <fullName evidence="6">Succinyl-CoA:coenzyme A transferase</fullName>
        <ecNumber evidence="6">2.8.3.-</ecNumber>
    </submittedName>
</protein>
<organism evidence="6 7">
    <name type="scientific">Corynebacterium glaucum</name>
    <dbReference type="NCBI Taxonomy" id="187491"/>
    <lineage>
        <taxon>Bacteria</taxon>
        <taxon>Bacillati</taxon>
        <taxon>Actinomycetota</taxon>
        <taxon>Actinomycetes</taxon>
        <taxon>Mycobacteriales</taxon>
        <taxon>Corynebacteriaceae</taxon>
        <taxon>Corynebacterium</taxon>
    </lineage>
</organism>
<keyword evidence="7" id="KW-1185">Reference proteome</keyword>
<name>A0A1Q2HYW9_9CORY</name>
<dbReference type="PANTHER" id="PTHR43609:SF1">
    <property type="entry name" value="ACETYL-COA HYDROLASE"/>
    <property type="match status" value="1"/>
</dbReference>
<dbReference type="Gene3D" id="3.40.1080.10">
    <property type="entry name" value="Glutaconate Coenzyme A-transferase"/>
    <property type="match status" value="1"/>
</dbReference>
<dbReference type="EC" id="2.8.3.-" evidence="6"/>
<evidence type="ECO:0000259" key="5">
    <source>
        <dbReference type="Pfam" id="PF13336"/>
    </source>
</evidence>
<evidence type="ECO:0000256" key="3">
    <source>
        <dbReference type="PIRSR" id="PIRSR617821-2"/>
    </source>
</evidence>
<dbReference type="InterPro" id="IPR017821">
    <property type="entry name" value="Succinate_CoA_transferase"/>
</dbReference>
<dbReference type="InterPro" id="IPR003702">
    <property type="entry name" value="ActCoA_hydro_N"/>
</dbReference>
<feature type="binding site" evidence="3">
    <location>
        <position position="386"/>
    </location>
    <ligand>
        <name>CoA</name>
        <dbReference type="ChEBI" id="CHEBI:57287"/>
    </ligand>
</feature>
<comment type="similarity">
    <text evidence="1">Belongs to the acetyl-CoA hydrolase/transferase family.</text>
</comment>
<feature type="binding site" evidence="3">
    <location>
        <position position="382"/>
    </location>
    <ligand>
        <name>CoA</name>
        <dbReference type="ChEBI" id="CHEBI:57287"/>
    </ligand>
</feature>
<evidence type="ECO:0000259" key="4">
    <source>
        <dbReference type="Pfam" id="PF02550"/>
    </source>
</evidence>
<dbReference type="InterPro" id="IPR026888">
    <property type="entry name" value="AcetylCoA_hyd_C"/>
</dbReference>
<dbReference type="NCBIfam" id="TIGR03458">
    <property type="entry name" value="YgfH_subfam"/>
    <property type="match status" value="1"/>
</dbReference>
<feature type="active site" description="5-glutamyl coenzyme A thioester intermediate" evidence="2">
    <location>
        <position position="292"/>
    </location>
</feature>
<feature type="binding site" evidence="3">
    <location>
        <begin position="267"/>
        <end position="271"/>
    </location>
    <ligand>
        <name>CoA</name>
        <dbReference type="ChEBI" id="CHEBI:57287"/>
    </ligand>
</feature>
<feature type="binding site" evidence="3">
    <location>
        <position position="406"/>
    </location>
    <ligand>
        <name>CoA</name>
        <dbReference type="ChEBI" id="CHEBI:57287"/>
    </ligand>
</feature>
<dbReference type="AlphaFoldDB" id="A0A1Q2HYW9"/>
<evidence type="ECO:0000256" key="2">
    <source>
        <dbReference type="PIRSR" id="PIRSR617821-1"/>
    </source>
</evidence>
<feature type="domain" description="Acetyl-CoA hydrolase/transferase C-terminal" evidence="5">
    <location>
        <begin position="332"/>
        <end position="466"/>
    </location>
</feature>
<keyword evidence="6" id="KW-0808">Transferase</keyword>
<dbReference type="Gene3D" id="3.30.750.70">
    <property type="entry name" value="4-hydroxybutyrate coenzyme like domains"/>
    <property type="match status" value="1"/>
</dbReference>
<gene>
    <name evidence="6" type="primary">cat1</name>
    <name evidence="6" type="ORF">CGLAU_10415</name>
</gene>
<proteinExistence type="inferred from homology"/>
<dbReference type="Pfam" id="PF02550">
    <property type="entry name" value="AcetylCoA_hydro"/>
    <property type="match status" value="1"/>
</dbReference>
<dbReference type="KEGG" id="cgv:CGLAU_10415"/>
<dbReference type="InterPro" id="IPR038460">
    <property type="entry name" value="AcetylCoA_hyd_C_sf"/>
</dbReference>
<evidence type="ECO:0000256" key="1">
    <source>
        <dbReference type="ARBA" id="ARBA00009632"/>
    </source>
</evidence>
<feature type="domain" description="Acetyl-CoA hydrolase/transferase N-terminal" evidence="4">
    <location>
        <begin position="9"/>
        <end position="220"/>
    </location>
</feature>